<dbReference type="EMBL" id="JAGFBS010000070">
    <property type="protein sequence ID" value="KAG6369698.1"/>
    <property type="molecule type" value="Genomic_DNA"/>
</dbReference>
<gene>
    <name evidence="2" type="ORF">JVT61DRAFT_14126</name>
</gene>
<dbReference type="OrthoDB" id="2621342at2759"/>
<accession>A0A8I3A2L1</accession>
<evidence type="ECO:0000313" key="2">
    <source>
        <dbReference type="EMBL" id="KAG6369698.1"/>
    </source>
</evidence>
<keyword evidence="3" id="KW-1185">Reference proteome</keyword>
<keyword evidence="1" id="KW-1133">Transmembrane helix</keyword>
<reference evidence="2" key="1">
    <citation type="submission" date="2021-03" db="EMBL/GenBank/DDBJ databases">
        <title>Evolutionary innovations through gain and loss of genes in the ectomycorrhizal Boletales.</title>
        <authorList>
            <person name="Wu G."/>
            <person name="Miyauchi S."/>
            <person name="Morin E."/>
            <person name="Yang Z.-L."/>
            <person name="Xu J."/>
            <person name="Martin F.M."/>
        </authorList>
    </citation>
    <scope>NUCLEOTIDE SEQUENCE</scope>
    <source>
        <strain evidence="2">BR01</strain>
    </source>
</reference>
<sequence>MHTLTATAVVMMLRVWAMYDRSRLILAVLLTLFFLEIIPSIIFAAINSDLKNLSAPHVQILNFSHCMVLAIPVWTKETAGFQITHGAALCILAIFRFVGELLRMHSATKQWRINQYMKLLVKEGHTLLLCQTNDTRTNGTFLSQHLSV</sequence>
<keyword evidence="1" id="KW-0472">Membrane</keyword>
<proteinExistence type="predicted"/>
<protein>
    <submittedName>
        <fullName evidence="2">Uncharacterized protein</fullName>
    </submittedName>
</protein>
<organism evidence="2 3">
    <name type="scientific">Boletus reticuloceps</name>
    <dbReference type="NCBI Taxonomy" id="495285"/>
    <lineage>
        <taxon>Eukaryota</taxon>
        <taxon>Fungi</taxon>
        <taxon>Dikarya</taxon>
        <taxon>Basidiomycota</taxon>
        <taxon>Agaricomycotina</taxon>
        <taxon>Agaricomycetes</taxon>
        <taxon>Agaricomycetidae</taxon>
        <taxon>Boletales</taxon>
        <taxon>Boletineae</taxon>
        <taxon>Boletaceae</taxon>
        <taxon>Boletoideae</taxon>
        <taxon>Boletus</taxon>
    </lineage>
</organism>
<evidence type="ECO:0000313" key="3">
    <source>
        <dbReference type="Proteomes" id="UP000683000"/>
    </source>
</evidence>
<dbReference type="AlphaFoldDB" id="A0A8I3A2L1"/>
<evidence type="ECO:0000256" key="1">
    <source>
        <dbReference type="SAM" id="Phobius"/>
    </source>
</evidence>
<feature type="transmembrane region" description="Helical" evidence="1">
    <location>
        <begin position="79"/>
        <end position="99"/>
    </location>
</feature>
<name>A0A8I3A2L1_9AGAM</name>
<dbReference type="Proteomes" id="UP000683000">
    <property type="component" value="Unassembled WGS sequence"/>
</dbReference>
<keyword evidence="1" id="KW-0812">Transmembrane</keyword>
<comment type="caution">
    <text evidence="2">The sequence shown here is derived from an EMBL/GenBank/DDBJ whole genome shotgun (WGS) entry which is preliminary data.</text>
</comment>